<evidence type="ECO:0000313" key="2">
    <source>
        <dbReference type="EMBL" id="CAD1824427.1"/>
    </source>
</evidence>
<feature type="compositionally biased region" description="Polar residues" evidence="1">
    <location>
        <begin position="111"/>
        <end position="121"/>
    </location>
</feature>
<feature type="region of interest" description="Disordered" evidence="1">
    <location>
        <begin position="104"/>
        <end position="127"/>
    </location>
</feature>
<organism evidence="2">
    <name type="scientific">Ananas comosus var. bracteatus</name>
    <name type="common">red pineapple</name>
    <dbReference type="NCBI Taxonomy" id="296719"/>
    <lineage>
        <taxon>Eukaryota</taxon>
        <taxon>Viridiplantae</taxon>
        <taxon>Streptophyta</taxon>
        <taxon>Embryophyta</taxon>
        <taxon>Tracheophyta</taxon>
        <taxon>Spermatophyta</taxon>
        <taxon>Magnoliopsida</taxon>
        <taxon>Liliopsida</taxon>
        <taxon>Poales</taxon>
        <taxon>Bromeliaceae</taxon>
        <taxon>Bromelioideae</taxon>
        <taxon>Ananas</taxon>
    </lineage>
</organism>
<dbReference type="AlphaFoldDB" id="A0A6V7P0T9"/>
<sequence>MYCSLFITELAHSMQSLTARAMDELQLYSDAEKALISSSSTNGTAILRVLQSLSSLVTTLQDKKDPLLHPEKDFSDALSKVWDINSALESLWLELSNCIGKIESSSESPSDIVSTAANAGPSNAGVAPPLPAGTQNILPYIESFFVTCEKLHPGQSEAVQDYTPSTPSDIEEASTSSGGGPKSTSGSHFHVDEKHGAS</sequence>
<name>A0A6V7P0T9_ANACO</name>
<accession>A0A6V7P0T9</accession>
<evidence type="ECO:0000256" key="1">
    <source>
        <dbReference type="SAM" id="MobiDB-lite"/>
    </source>
</evidence>
<gene>
    <name evidence="2" type="ORF">CB5_LOCUS7638</name>
</gene>
<proteinExistence type="predicted"/>
<reference evidence="2" key="1">
    <citation type="submission" date="2020-07" db="EMBL/GenBank/DDBJ databases">
        <authorList>
            <person name="Lin J."/>
        </authorList>
    </citation>
    <scope>NUCLEOTIDE SEQUENCE</scope>
</reference>
<protein>
    <submittedName>
        <fullName evidence="2">Uncharacterized protein</fullName>
    </submittedName>
</protein>
<dbReference type="EMBL" id="LR862144">
    <property type="protein sequence ID" value="CAD1824427.1"/>
    <property type="molecule type" value="Genomic_DNA"/>
</dbReference>
<feature type="region of interest" description="Disordered" evidence="1">
    <location>
        <begin position="156"/>
        <end position="198"/>
    </location>
</feature>
<feature type="compositionally biased region" description="Basic and acidic residues" evidence="1">
    <location>
        <begin position="189"/>
        <end position="198"/>
    </location>
</feature>